<evidence type="ECO:0000313" key="7">
    <source>
        <dbReference type="EMBL" id="NHB86215.1"/>
    </source>
</evidence>
<comment type="subcellular location">
    <subcellularLocation>
        <location evidence="1">Fimbrium</location>
    </subcellularLocation>
</comment>
<dbReference type="PANTHER" id="PTHR33420">
    <property type="entry name" value="FIMBRIAL SUBUNIT ELFA-RELATED"/>
    <property type="match status" value="1"/>
</dbReference>
<dbReference type="InterPro" id="IPR036937">
    <property type="entry name" value="Adhesion_dom_fimbrial_sf"/>
</dbReference>
<gene>
    <name evidence="7" type="ORF">C5471_00170</name>
</gene>
<proteinExistence type="inferred from homology"/>
<protein>
    <submittedName>
        <fullName evidence="7">Type 1 fimbrial protein</fullName>
    </submittedName>
</protein>
<dbReference type="Gene3D" id="2.60.40.1090">
    <property type="entry name" value="Fimbrial-type adhesion domain"/>
    <property type="match status" value="1"/>
</dbReference>
<comment type="similarity">
    <text evidence="2">Belongs to the fimbrial protein family.</text>
</comment>
<evidence type="ECO:0000256" key="4">
    <source>
        <dbReference type="ARBA" id="ARBA00023263"/>
    </source>
</evidence>
<evidence type="ECO:0000256" key="1">
    <source>
        <dbReference type="ARBA" id="ARBA00004561"/>
    </source>
</evidence>
<dbReference type="InterPro" id="IPR000259">
    <property type="entry name" value="Adhesion_dom_fimbrial"/>
</dbReference>
<dbReference type="SUPFAM" id="SSF49401">
    <property type="entry name" value="Bacterial adhesins"/>
    <property type="match status" value="1"/>
</dbReference>
<organism evidence="7 8">
    <name type="scientific">Photorhabdus tasmaniensis</name>
    <dbReference type="NCBI Taxonomy" id="1004159"/>
    <lineage>
        <taxon>Bacteria</taxon>
        <taxon>Pseudomonadati</taxon>
        <taxon>Pseudomonadota</taxon>
        <taxon>Gammaproteobacteria</taxon>
        <taxon>Enterobacterales</taxon>
        <taxon>Morganellaceae</taxon>
        <taxon>Photorhabdus</taxon>
    </lineage>
</organism>
<dbReference type="Proteomes" id="UP000697802">
    <property type="component" value="Unassembled WGS sequence"/>
</dbReference>
<evidence type="ECO:0000259" key="6">
    <source>
        <dbReference type="Pfam" id="PF00419"/>
    </source>
</evidence>
<dbReference type="Pfam" id="PF00419">
    <property type="entry name" value="Fimbrial"/>
    <property type="match status" value="1"/>
</dbReference>
<evidence type="ECO:0000313" key="8">
    <source>
        <dbReference type="Proteomes" id="UP000697802"/>
    </source>
</evidence>
<keyword evidence="4" id="KW-0281">Fimbrium</keyword>
<comment type="caution">
    <text evidence="7">The sequence shown here is derived from an EMBL/GenBank/DDBJ whole genome shotgun (WGS) entry which is preliminary data.</text>
</comment>
<name>A0ABX0GBE3_9GAMM</name>
<accession>A0ABX0GBE3</accession>
<feature type="signal peptide" evidence="5">
    <location>
        <begin position="1"/>
        <end position="24"/>
    </location>
</feature>
<dbReference type="InterPro" id="IPR050263">
    <property type="entry name" value="Bact_Fimbrial_Adh_Pro"/>
</dbReference>
<keyword evidence="8" id="KW-1185">Reference proteome</keyword>
<feature type="domain" description="Fimbrial-type adhesion" evidence="6">
    <location>
        <begin position="29"/>
        <end position="166"/>
    </location>
</feature>
<dbReference type="InterPro" id="IPR008966">
    <property type="entry name" value="Adhesion_dom_sf"/>
</dbReference>
<sequence length="167" mass="17762">MRKNSIWACLAMVLGIFTSFNALSHDGVIKFRGIILENGCTISSGKDQTVNFGNIPKERFAGNIGTIGHAQSFTINLTNCPGSKIGVKFNGKKDTDDSSLYSSGVSGIGILIAKSGDTKINANTSINDYTLTSANVDIPLIAKLQSTHTEIGDGEINSDVNFTLIYP</sequence>
<evidence type="ECO:0000256" key="2">
    <source>
        <dbReference type="ARBA" id="ARBA00006671"/>
    </source>
</evidence>
<dbReference type="EMBL" id="PUJU01000001">
    <property type="protein sequence ID" value="NHB86215.1"/>
    <property type="molecule type" value="Genomic_DNA"/>
</dbReference>
<evidence type="ECO:0000256" key="5">
    <source>
        <dbReference type="SAM" id="SignalP"/>
    </source>
</evidence>
<dbReference type="RefSeq" id="WP_133813627.1">
    <property type="nucleotide sequence ID" value="NZ_CAWPIF010000001.1"/>
</dbReference>
<dbReference type="PANTHER" id="PTHR33420:SF3">
    <property type="entry name" value="FIMBRIAL SUBUNIT ELFA"/>
    <property type="match status" value="1"/>
</dbReference>
<evidence type="ECO:0000256" key="3">
    <source>
        <dbReference type="ARBA" id="ARBA00022729"/>
    </source>
</evidence>
<keyword evidence="3 5" id="KW-0732">Signal</keyword>
<reference evidence="7 8" key="1">
    <citation type="submission" date="2018-02" db="EMBL/GenBank/DDBJ databases">
        <authorList>
            <person name="Machado R.A."/>
        </authorList>
    </citation>
    <scope>NUCLEOTIDE SEQUENCE [LARGE SCALE GENOMIC DNA]</scope>
    <source>
        <strain evidence="7 8">T327</strain>
    </source>
</reference>
<feature type="chain" id="PRO_5046403222" evidence="5">
    <location>
        <begin position="25"/>
        <end position="167"/>
    </location>
</feature>